<protein>
    <submittedName>
        <fullName evidence="1">Uncharacterized protein</fullName>
    </submittedName>
</protein>
<evidence type="ECO:0000313" key="2">
    <source>
        <dbReference type="Proteomes" id="UP000241426"/>
    </source>
</evidence>
<sequence>MTREYTLDFYEAIRIVLENRGWAQGDKFAPGVVITLKNRYLTLTNFSACYLSGRDHNFTPYIEATKQKYRIIQTEPESFDK</sequence>
<name>A0A2T3KL68_9GAMM</name>
<proteinExistence type="predicted"/>
<dbReference type="AlphaFoldDB" id="A0A2T3KL68"/>
<comment type="caution">
    <text evidence="1">The sequence shown here is derived from an EMBL/GenBank/DDBJ whole genome shotgun (WGS) entry which is preliminary data.</text>
</comment>
<dbReference type="EMBL" id="PYNF01000003">
    <property type="protein sequence ID" value="PSV00416.1"/>
    <property type="molecule type" value="Genomic_DNA"/>
</dbReference>
<accession>A0A2T3KL68</accession>
<evidence type="ECO:0000313" key="1">
    <source>
        <dbReference type="EMBL" id="PSV00416.1"/>
    </source>
</evidence>
<reference evidence="1 2" key="1">
    <citation type="submission" date="2018-01" db="EMBL/GenBank/DDBJ databases">
        <title>Whole genome sequencing of Histamine producing bacteria.</title>
        <authorList>
            <person name="Butler K."/>
        </authorList>
    </citation>
    <scope>NUCLEOTIDE SEQUENCE [LARGE SCALE GENOMIC DNA]</scope>
    <source>
        <strain evidence="1 2">FS-7.2</strain>
    </source>
</reference>
<gene>
    <name evidence="1" type="ORF">C9J27_04610</name>
</gene>
<dbReference type="Proteomes" id="UP000241426">
    <property type="component" value="Unassembled WGS sequence"/>
</dbReference>
<organism evidence="1 2">
    <name type="scientific">Photobacterium kishitanii</name>
    <dbReference type="NCBI Taxonomy" id="318456"/>
    <lineage>
        <taxon>Bacteria</taxon>
        <taxon>Pseudomonadati</taxon>
        <taxon>Pseudomonadota</taxon>
        <taxon>Gammaproteobacteria</taxon>
        <taxon>Vibrionales</taxon>
        <taxon>Vibrionaceae</taxon>
        <taxon>Photobacterium</taxon>
    </lineage>
</organism>